<dbReference type="STRING" id="1798371.A2W14_02850"/>
<proteinExistence type="inferred from homology"/>
<comment type="similarity">
    <text evidence="1">Belongs to the NAD(P)-dependent epimerase/dehydratase family.</text>
</comment>
<dbReference type="InterPro" id="IPR036291">
    <property type="entry name" value="NAD(P)-bd_dom_sf"/>
</dbReference>
<dbReference type="PANTHER" id="PTHR43000">
    <property type="entry name" value="DTDP-D-GLUCOSE 4,6-DEHYDRATASE-RELATED"/>
    <property type="match status" value="1"/>
</dbReference>
<dbReference type="Pfam" id="PF01370">
    <property type="entry name" value="Epimerase"/>
    <property type="match status" value="1"/>
</dbReference>
<dbReference type="Gene3D" id="3.40.50.720">
    <property type="entry name" value="NAD(P)-binding Rossmann-like Domain"/>
    <property type="match status" value="1"/>
</dbReference>
<sequence>MSFFRNKKILITGGLGFIGSNLAIRLVEKGAQVTIVDALISEYGGNKFNINPVKNKVRIEIVDVRDSNKMDKLVRRKDVIFNLAGTLSHIDSMTDPMTDLEINCKAQLSLLESVRNYNSKAKIVFAGTRNQYGKAQYLPVDENHPQEPTDINGINNIAAEKYHLMYFRVYGIKAVSLRMTNTYGPRHQMKHSRQGILNWFIRLILDGRTVQLFGTGKQIRDVNYVDDVVEALLLVAAADRGWGEAYNLGGTAVSLLDFVKRVIKINGKGKVKTIPFPIERKTIEIGDYIASCEKIKKTYGWKPKVDLNVGIAKTIEYYRHFKEHYWYTEKTDEK</sequence>
<accession>A0A1F5YSV7</accession>
<protein>
    <submittedName>
        <fullName evidence="3">NAD-dependent epimerase</fullName>
    </submittedName>
</protein>
<evidence type="ECO:0000259" key="2">
    <source>
        <dbReference type="Pfam" id="PF01370"/>
    </source>
</evidence>
<dbReference type="Proteomes" id="UP000176665">
    <property type="component" value="Unassembled WGS sequence"/>
</dbReference>
<name>A0A1F5YSV7_9BACT</name>
<gene>
    <name evidence="3" type="ORF">A2W14_02850</name>
</gene>
<feature type="domain" description="NAD-dependent epimerase/dehydratase" evidence="2">
    <location>
        <begin position="9"/>
        <end position="249"/>
    </location>
</feature>
<organism evidence="3 4">
    <name type="scientific">Candidatus Gottesmanbacteria bacterium RBG_16_37_8</name>
    <dbReference type="NCBI Taxonomy" id="1798371"/>
    <lineage>
        <taxon>Bacteria</taxon>
        <taxon>Candidatus Gottesmaniibacteriota</taxon>
    </lineage>
</organism>
<dbReference type="EMBL" id="MFJA01000033">
    <property type="protein sequence ID" value="OGG03298.1"/>
    <property type="molecule type" value="Genomic_DNA"/>
</dbReference>
<dbReference type="SUPFAM" id="SSF51735">
    <property type="entry name" value="NAD(P)-binding Rossmann-fold domains"/>
    <property type="match status" value="1"/>
</dbReference>
<dbReference type="AlphaFoldDB" id="A0A1F5YSV7"/>
<evidence type="ECO:0000313" key="4">
    <source>
        <dbReference type="Proteomes" id="UP000176665"/>
    </source>
</evidence>
<evidence type="ECO:0000313" key="3">
    <source>
        <dbReference type="EMBL" id="OGG03298.1"/>
    </source>
</evidence>
<dbReference type="InterPro" id="IPR001509">
    <property type="entry name" value="Epimerase_deHydtase"/>
</dbReference>
<reference evidence="3 4" key="1">
    <citation type="journal article" date="2016" name="Nat. Commun.">
        <title>Thousands of microbial genomes shed light on interconnected biogeochemical processes in an aquifer system.</title>
        <authorList>
            <person name="Anantharaman K."/>
            <person name="Brown C.T."/>
            <person name="Hug L.A."/>
            <person name="Sharon I."/>
            <person name="Castelle C.J."/>
            <person name="Probst A.J."/>
            <person name="Thomas B.C."/>
            <person name="Singh A."/>
            <person name="Wilkins M.J."/>
            <person name="Karaoz U."/>
            <person name="Brodie E.L."/>
            <person name="Williams K.H."/>
            <person name="Hubbard S.S."/>
            <person name="Banfield J.F."/>
        </authorList>
    </citation>
    <scope>NUCLEOTIDE SEQUENCE [LARGE SCALE GENOMIC DNA]</scope>
</reference>
<evidence type="ECO:0000256" key="1">
    <source>
        <dbReference type="ARBA" id="ARBA00007637"/>
    </source>
</evidence>
<comment type="caution">
    <text evidence="3">The sequence shown here is derived from an EMBL/GenBank/DDBJ whole genome shotgun (WGS) entry which is preliminary data.</text>
</comment>